<reference evidence="1 2" key="1">
    <citation type="submission" date="2014-10" db="EMBL/GenBank/DDBJ databases">
        <title>Kaistella jeonii genome.</title>
        <authorList>
            <person name="Clayton J.T."/>
            <person name="Newman J.D."/>
        </authorList>
    </citation>
    <scope>NUCLEOTIDE SEQUENCE [LARGE SCALE GENOMIC DNA]</scope>
    <source>
        <strain evidence="1 2">DSM 17048</strain>
    </source>
</reference>
<dbReference type="AlphaFoldDB" id="A0A0C1F974"/>
<name>A0A0C1F974_9FLAO</name>
<evidence type="ECO:0000313" key="2">
    <source>
        <dbReference type="Proteomes" id="UP000031473"/>
    </source>
</evidence>
<dbReference type="OrthoDB" id="1260740at2"/>
<organism evidence="1 2">
    <name type="scientific">Kaistella jeonii</name>
    <dbReference type="NCBI Taxonomy" id="266749"/>
    <lineage>
        <taxon>Bacteria</taxon>
        <taxon>Pseudomonadati</taxon>
        <taxon>Bacteroidota</taxon>
        <taxon>Flavobacteriia</taxon>
        <taxon>Flavobacteriales</taxon>
        <taxon>Weeksellaceae</taxon>
        <taxon>Chryseobacterium group</taxon>
        <taxon>Kaistella</taxon>
    </lineage>
</organism>
<protein>
    <recommendedName>
        <fullName evidence="3">SnoaL-like domain-containing protein</fullName>
    </recommendedName>
</protein>
<dbReference type="Proteomes" id="UP000031473">
    <property type="component" value="Unassembled WGS sequence"/>
</dbReference>
<dbReference type="SUPFAM" id="SSF54427">
    <property type="entry name" value="NTF2-like"/>
    <property type="match status" value="1"/>
</dbReference>
<gene>
    <name evidence="1" type="ORF">OA86_10495</name>
</gene>
<dbReference type="RefSeq" id="WP_039352731.1">
    <property type="nucleotide sequence ID" value="NZ_FOLA01000008.1"/>
</dbReference>
<evidence type="ECO:0008006" key="3">
    <source>
        <dbReference type="Google" id="ProtNLM"/>
    </source>
</evidence>
<sequence>MEDLNSLKVENLQKWFNEESKIWIPPAKEIQGGGRILAMFRAIFRKYESINWRESEIFDLGKGKYFYETISIGNLRGKGIYTNNICTVISFTDCGKIKSLSDYFKDTSSFS</sequence>
<dbReference type="Gene3D" id="3.10.450.50">
    <property type="match status" value="1"/>
</dbReference>
<comment type="caution">
    <text evidence="1">The sequence shown here is derived from an EMBL/GenBank/DDBJ whole genome shotgun (WGS) entry which is preliminary data.</text>
</comment>
<dbReference type="STRING" id="266749.SAMN05421876_10860"/>
<proteinExistence type="predicted"/>
<evidence type="ECO:0000313" key="1">
    <source>
        <dbReference type="EMBL" id="KIA88458.1"/>
    </source>
</evidence>
<dbReference type="InterPro" id="IPR032710">
    <property type="entry name" value="NTF2-like_dom_sf"/>
</dbReference>
<keyword evidence="2" id="KW-1185">Reference proteome</keyword>
<accession>A0A0C1F974</accession>
<dbReference type="EMBL" id="JSYL01000007">
    <property type="protein sequence ID" value="KIA88458.1"/>
    <property type="molecule type" value="Genomic_DNA"/>
</dbReference>